<reference evidence="2" key="1">
    <citation type="journal article" date="2019" name="Int. J. Syst. Evol. Microbiol.">
        <title>The Global Catalogue of Microorganisms (GCM) 10K type strain sequencing project: providing services to taxonomists for standard genome sequencing and annotation.</title>
        <authorList>
            <consortium name="The Broad Institute Genomics Platform"/>
            <consortium name="The Broad Institute Genome Sequencing Center for Infectious Disease"/>
            <person name="Wu L."/>
            <person name="Ma J."/>
        </authorList>
    </citation>
    <scope>NUCLEOTIDE SEQUENCE [LARGE SCALE GENOMIC DNA]</scope>
    <source>
        <strain evidence="2">JCM 31404</strain>
    </source>
</reference>
<gene>
    <name evidence="1" type="ORF">GCM10008959_23470</name>
</gene>
<comment type="caution">
    <text evidence="1">The sequence shown here is derived from an EMBL/GenBank/DDBJ whole genome shotgun (WGS) entry which is preliminary data.</text>
</comment>
<protein>
    <submittedName>
        <fullName evidence="1">Uncharacterized protein</fullName>
    </submittedName>
</protein>
<dbReference type="Proteomes" id="UP000634308">
    <property type="component" value="Unassembled WGS sequence"/>
</dbReference>
<proteinExistence type="predicted"/>
<organism evidence="1 2">
    <name type="scientific">Deinococcus seoulensis</name>
    <dbReference type="NCBI Taxonomy" id="1837379"/>
    <lineage>
        <taxon>Bacteria</taxon>
        <taxon>Thermotogati</taxon>
        <taxon>Deinococcota</taxon>
        <taxon>Deinococci</taxon>
        <taxon>Deinococcales</taxon>
        <taxon>Deinococcaceae</taxon>
        <taxon>Deinococcus</taxon>
    </lineage>
</organism>
<accession>A0ABQ2RVJ6</accession>
<evidence type="ECO:0000313" key="2">
    <source>
        <dbReference type="Proteomes" id="UP000634308"/>
    </source>
</evidence>
<evidence type="ECO:0000313" key="1">
    <source>
        <dbReference type="EMBL" id="GGR60931.1"/>
    </source>
</evidence>
<keyword evidence="2" id="KW-1185">Reference proteome</keyword>
<name>A0ABQ2RVJ6_9DEIO</name>
<dbReference type="EMBL" id="BMQM01000015">
    <property type="protein sequence ID" value="GGR60931.1"/>
    <property type="molecule type" value="Genomic_DNA"/>
</dbReference>
<sequence>MYATVNDQRGRRVSLLVLDRSGHWQQVEGPRSLRGVSETLMLHPSRADLRAYGQAAACSPELRQTPRRLIALKVEYRELTFDPERFTVTNTLKESVRLAPCH</sequence>